<dbReference type="InterPro" id="IPR036047">
    <property type="entry name" value="F-box-like_dom_sf"/>
</dbReference>
<feature type="domain" description="F-box" evidence="1">
    <location>
        <begin position="41"/>
        <end position="80"/>
    </location>
</feature>
<dbReference type="Proteomes" id="UP000807115">
    <property type="component" value="Chromosome 3"/>
</dbReference>
<evidence type="ECO:0000259" key="2">
    <source>
        <dbReference type="Pfam" id="PF24758"/>
    </source>
</evidence>
<dbReference type="PANTHER" id="PTHR32141">
    <property type="match status" value="1"/>
</dbReference>
<dbReference type="Gramene" id="EES03219">
    <property type="protein sequence ID" value="EES03219"/>
    <property type="gene ID" value="SORBI_3003G207800"/>
</dbReference>
<dbReference type="InterPro" id="IPR055411">
    <property type="entry name" value="LRR_FXL15/At3g58940/PEG3-like"/>
</dbReference>
<sequence length="500" mass="56278">MVPARTCLRFLPPPPPTTNAAQPDAAAVVVPLAGSSEEDRISQLPEDIQRTIVSKLPVKDGGATVVLSSSWRSIWSSIPLVLDDVQLRPAGVDELVDDDEDTELIEDISRDVVWDKVTAILRSHPGPFRLVRLTSSPASSLRAWLRIMAAKGVEELVVLNCEWPTAMMVLSVELLRCQSLKRLHLALSQMPHLPVPGRPGHRRAVHFPNLEQLVLCHAFVPETDIRDFLAGCPVLKMLAFIEGSGVPPYLDVLCPRLECLLLWQFKPLKLTVDAPRIERVILWRTNQFFVPPRTRIIVRGAPNLRILGYLDPRLHILESGDTVIKVGTRPKPDVMLPSVEILAIKIRFGVREDERTLVAYLRVFPNIRTLHIQSAPAPLRRADDERGPDFWNNDIFSLITCISKIKKFSFYHFHGMDNNSELSFIKSIAQTCTLLEHMRITISGSIMEPPSLLKARLMNSMSEVKWASEESTLDIITGNHKEWEYSTASDLSLSDPFEYI</sequence>
<dbReference type="EMBL" id="CM027682">
    <property type="protein sequence ID" value="KAG0538324.1"/>
    <property type="molecule type" value="Genomic_DNA"/>
</dbReference>
<gene>
    <name evidence="3" type="ORF">BDA96_03G225900</name>
</gene>
<dbReference type="PANTHER" id="PTHR32141:SF114">
    <property type="entry name" value="F-BOX DOMAIN-CONTAINING PROTEIN"/>
    <property type="match status" value="1"/>
</dbReference>
<evidence type="ECO:0000313" key="4">
    <source>
        <dbReference type="Proteomes" id="UP000807115"/>
    </source>
</evidence>
<dbReference type="Gene3D" id="3.80.10.10">
    <property type="entry name" value="Ribonuclease Inhibitor"/>
    <property type="match status" value="1"/>
</dbReference>
<dbReference type="SUPFAM" id="SSF81383">
    <property type="entry name" value="F-box domain"/>
    <property type="match status" value="1"/>
</dbReference>
<dbReference type="SUPFAM" id="SSF52058">
    <property type="entry name" value="L domain-like"/>
    <property type="match status" value="1"/>
</dbReference>
<evidence type="ECO:0008006" key="5">
    <source>
        <dbReference type="Google" id="ProtNLM"/>
    </source>
</evidence>
<feature type="domain" description="F-box/LRR-repeat protein 15/At3g58940/PEG3-like LRR" evidence="2">
    <location>
        <begin position="141"/>
        <end position="372"/>
    </location>
</feature>
<evidence type="ECO:0000259" key="1">
    <source>
        <dbReference type="Pfam" id="PF00646"/>
    </source>
</evidence>
<dbReference type="KEGG" id="sbi:8082196"/>
<accession>A0A921RED2</accession>
<dbReference type="Pfam" id="PF24758">
    <property type="entry name" value="LRR_At5g56370"/>
    <property type="match status" value="1"/>
</dbReference>
<dbReference type="InterPro" id="IPR001810">
    <property type="entry name" value="F-box_dom"/>
</dbReference>
<name>A0A921RED2_SORBI</name>
<organism evidence="3 4">
    <name type="scientific">Sorghum bicolor</name>
    <name type="common">Sorghum</name>
    <name type="synonym">Sorghum vulgare</name>
    <dbReference type="NCBI Taxonomy" id="4558"/>
    <lineage>
        <taxon>Eukaryota</taxon>
        <taxon>Viridiplantae</taxon>
        <taxon>Streptophyta</taxon>
        <taxon>Embryophyta</taxon>
        <taxon>Tracheophyta</taxon>
        <taxon>Spermatophyta</taxon>
        <taxon>Magnoliopsida</taxon>
        <taxon>Liliopsida</taxon>
        <taxon>Poales</taxon>
        <taxon>Poaceae</taxon>
        <taxon>PACMAD clade</taxon>
        <taxon>Panicoideae</taxon>
        <taxon>Andropogonodae</taxon>
        <taxon>Andropogoneae</taxon>
        <taxon>Sorghinae</taxon>
        <taxon>Sorghum</taxon>
    </lineage>
</organism>
<comment type="caution">
    <text evidence="3">The sequence shown here is derived from an EMBL/GenBank/DDBJ whole genome shotgun (WGS) entry which is preliminary data.</text>
</comment>
<dbReference type="InterPro" id="IPR055302">
    <property type="entry name" value="F-box_dom-containing"/>
</dbReference>
<dbReference type="OrthoDB" id="673726at2759"/>
<reference evidence="3" key="1">
    <citation type="journal article" date="2019" name="BMC Genomics">
        <title>A new reference genome for Sorghum bicolor reveals high levels of sequence similarity between sweet and grain genotypes: implications for the genetics of sugar metabolism.</title>
        <authorList>
            <person name="Cooper E.A."/>
            <person name="Brenton Z.W."/>
            <person name="Flinn B.S."/>
            <person name="Jenkins J."/>
            <person name="Shu S."/>
            <person name="Flowers D."/>
            <person name="Luo F."/>
            <person name="Wang Y."/>
            <person name="Xia P."/>
            <person name="Barry K."/>
            <person name="Daum C."/>
            <person name="Lipzen A."/>
            <person name="Yoshinaga Y."/>
            <person name="Schmutz J."/>
            <person name="Saski C."/>
            <person name="Vermerris W."/>
            <person name="Kresovich S."/>
        </authorList>
    </citation>
    <scope>NUCLEOTIDE SEQUENCE</scope>
</reference>
<proteinExistence type="predicted"/>
<protein>
    <recommendedName>
        <fullName evidence="5">F-box domain-containing protein</fullName>
    </recommendedName>
</protein>
<dbReference type="Pfam" id="PF00646">
    <property type="entry name" value="F-box"/>
    <property type="match status" value="1"/>
</dbReference>
<dbReference type="InterPro" id="IPR032675">
    <property type="entry name" value="LRR_dom_sf"/>
</dbReference>
<dbReference type="OMA" id="NCEWPTA"/>
<reference evidence="3" key="2">
    <citation type="submission" date="2020-10" db="EMBL/GenBank/DDBJ databases">
        <authorList>
            <person name="Cooper E.A."/>
            <person name="Brenton Z.W."/>
            <person name="Flinn B.S."/>
            <person name="Jenkins J."/>
            <person name="Shu S."/>
            <person name="Flowers D."/>
            <person name="Luo F."/>
            <person name="Wang Y."/>
            <person name="Xia P."/>
            <person name="Barry K."/>
            <person name="Daum C."/>
            <person name="Lipzen A."/>
            <person name="Yoshinaga Y."/>
            <person name="Schmutz J."/>
            <person name="Saski C."/>
            <person name="Vermerris W."/>
            <person name="Kresovich S."/>
        </authorList>
    </citation>
    <scope>NUCLEOTIDE SEQUENCE</scope>
</reference>
<evidence type="ECO:0000313" key="3">
    <source>
        <dbReference type="EMBL" id="KAG0538324.1"/>
    </source>
</evidence>
<dbReference type="AlphaFoldDB" id="A0A921RED2"/>